<evidence type="ECO:0000313" key="3">
    <source>
        <dbReference type="EMBL" id="TCN55436.1"/>
    </source>
</evidence>
<keyword evidence="5" id="KW-1185">Reference proteome</keyword>
<dbReference type="Gene3D" id="3.40.50.1820">
    <property type="entry name" value="alpha/beta hydrolase"/>
    <property type="match status" value="1"/>
</dbReference>
<evidence type="ECO:0000259" key="2">
    <source>
        <dbReference type="Pfam" id="PF00975"/>
    </source>
</evidence>
<dbReference type="AlphaFoldDB" id="A0A4Y7UBJ1"/>
<name>A0A4Y7UBJ1_9FLAO</name>
<evidence type="ECO:0000256" key="1">
    <source>
        <dbReference type="ARBA" id="ARBA00007169"/>
    </source>
</evidence>
<sequence>MQLFLLHFAGGNVFSFEFLRKESTNVDFIPLELPGRGKRHRENLIKNKDEAIADYCSQIKSLRNGEPYIIYGHSMGATLGLSVAVQMESAGDGPQSLIVSGNAGPGIKKSKDIVHHQLDDLNFKKELLSLGSIPEGISENEELFDYFLPIMRADFECLEKSFFSEKGLKLNIPIHALMGAGEETSNQIENWKNFTNHTFTSEIWDGNHFFIYKNAAALAHIFTSAVQKYLIHPNRNYYV</sequence>
<dbReference type="PANTHER" id="PTHR11487">
    <property type="entry name" value="THIOESTERASE"/>
    <property type="match status" value="1"/>
</dbReference>
<feature type="domain" description="Thioesterase" evidence="2">
    <location>
        <begin position="2"/>
        <end position="221"/>
    </location>
</feature>
<accession>A0A4Y7UBJ1</accession>
<dbReference type="EMBL" id="SLWA01000006">
    <property type="protein sequence ID" value="TCN55436.1"/>
    <property type="molecule type" value="Genomic_DNA"/>
</dbReference>
<evidence type="ECO:0000313" key="5">
    <source>
        <dbReference type="Proteomes" id="UP000295270"/>
    </source>
</evidence>
<dbReference type="Proteomes" id="UP000298340">
    <property type="component" value="Unassembled WGS sequence"/>
</dbReference>
<dbReference type="Proteomes" id="UP000295270">
    <property type="component" value="Unassembled WGS sequence"/>
</dbReference>
<proteinExistence type="inferred from homology"/>
<reference evidence="4 6" key="2">
    <citation type="journal article" date="2018" name="Syst. Appl. Microbiol.">
        <title>Flavobacterium circumlabens sp. nov. and Flavobacterium cupreum sp. nov., two psychrotrophic species isolated from Antarctic environmental samples.</title>
        <authorList>
            <person name="Kralova S."/>
            <person name="Busse H.J."/>
            <person name="Svec P."/>
            <person name="Maslanova I."/>
            <person name="Stankova E."/>
            <person name="Bartak M."/>
            <person name="Sedlacek I."/>
        </authorList>
    </citation>
    <scope>NUCLEOTIDE SEQUENCE [LARGE SCALE GENOMIC DNA]</scope>
    <source>
        <strain evidence="4 6">CCM 8828</strain>
    </source>
</reference>
<dbReference type="EMBL" id="QWDN01000006">
    <property type="protein sequence ID" value="TEB43152.1"/>
    <property type="molecule type" value="Genomic_DNA"/>
</dbReference>
<dbReference type="InterPro" id="IPR001031">
    <property type="entry name" value="Thioesterase"/>
</dbReference>
<dbReference type="InterPro" id="IPR029058">
    <property type="entry name" value="AB_hydrolase_fold"/>
</dbReference>
<comment type="similarity">
    <text evidence="1">Belongs to the thioesterase family.</text>
</comment>
<dbReference type="GO" id="GO:0008610">
    <property type="term" value="P:lipid biosynthetic process"/>
    <property type="evidence" value="ECO:0007669"/>
    <property type="project" value="TreeGrafter"/>
</dbReference>
<dbReference type="OrthoDB" id="2213423at2"/>
<dbReference type="InterPro" id="IPR012223">
    <property type="entry name" value="TEII"/>
</dbReference>
<gene>
    <name evidence="4" type="ORF">D0809_17105</name>
    <name evidence="3" type="ORF">EV142_106125</name>
</gene>
<dbReference type="Pfam" id="PF00975">
    <property type="entry name" value="Thioesterase"/>
    <property type="match status" value="1"/>
</dbReference>
<protein>
    <submittedName>
        <fullName evidence="3 4">Thioesterase</fullName>
    </submittedName>
</protein>
<comment type="caution">
    <text evidence="4">The sequence shown here is derived from an EMBL/GenBank/DDBJ whole genome shotgun (WGS) entry which is preliminary data.</text>
</comment>
<reference evidence="3 5" key="1">
    <citation type="journal article" date="2015" name="Stand. Genomic Sci.">
        <title>Genomic Encyclopedia of Bacterial and Archaeal Type Strains, Phase III: the genomes of soil and plant-associated and newly described type strains.</title>
        <authorList>
            <person name="Whitman W.B."/>
            <person name="Woyke T."/>
            <person name="Klenk H.P."/>
            <person name="Zhou Y."/>
            <person name="Lilburn T.G."/>
            <person name="Beck B.J."/>
            <person name="De Vos P."/>
            <person name="Vandamme P."/>
            <person name="Eisen J.A."/>
            <person name="Garrity G."/>
            <person name="Hugenholtz P."/>
            <person name="Kyrpides N.C."/>
        </authorList>
    </citation>
    <scope>NUCLEOTIDE SEQUENCE [LARGE SCALE GENOMIC DNA]</scope>
    <source>
        <strain evidence="3 5">P5626</strain>
    </source>
</reference>
<organism evidence="4 6">
    <name type="scientific">Flavobacterium circumlabens</name>
    <dbReference type="NCBI Taxonomy" id="2133765"/>
    <lineage>
        <taxon>Bacteria</taxon>
        <taxon>Pseudomonadati</taxon>
        <taxon>Bacteroidota</taxon>
        <taxon>Flavobacteriia</taxon>
        <taxon>Flavobacteriales</taxon>
        <taxon>Flavobacteriaceae</taxon>
        <taxon>Flavobacterium</taxon>
    </lineage>
</organism>
<dbReference type="RefSeq" id="WP_132036742.1">
    <property type="nucleotide sequence ID" value="NZ_QWDN01000006.1"/>
</dbReference>
<reference evidence="3" key="3">
    <citation type="submission" date="2019-03" db="EMBL/GenBank/DDBJ databases">
        <authorList>
            <person name="Whitman W."/>
            <person name="Huntemann M."/>
            <person name="Clum A."/>
            <person name="Pillay M."/>
            <person name="Palaniappan K."/>
            <person name="Varghese N."/>
            <person name="Mikhailova N."/>
            <person name="Stamatis D."/>
            <person name="Reddy T."/>
            <person name="Daum C."/>
            <person name="Shapiro N."/>
            <person name="Ivanova N."/>
            <person name="Kyrpides N."/>
            <person name="Woyke T."/>
        </authorList>
    </citation>
    <scope>NUCLEOTIDE SEQUENCE</scope>
    <source>
        <strain evidence="3">P5626</strain>
    </source>
</reference>
<dbReference type="PANTHER" id="PTHR11487:SF0">
    <property type="entry name" value="S-ACYL FATTY ACID SYNTHASE THIOESTERASE, MEDIUM CHAIN"/>
    <property type="match status" value="1"/>
</dbReference>
<evidence type="ECO:0000313" key="4">
    <source>
        <dbReference type="EMBL" id="TEB43152.1"/>
    </source>
</evidence>
<evidence type="ECO:0000313" key="6">
    <source>
        <dbReference type="Proteomes" id="UP000298340"/>
    </source>
</evidence>
<dbReference type="SUPFAM" id="SSF53474">
    <property type="entry name" value="alpha/beta-Hydrolases"/>
    <property type="match status" value="1"/>
</dbReference>